<protein>
    <recommendedName>
        <fullName evidence="3">VOC family protein</fullName>
    </recommendedName>
</protein>
<evidence type="ECO:0000313" key="2">
    <source>
        <dbReference type="Proteomes" id="UP000565576"/>
    </source>
</evidence>
<evidence type="ECO:0000313" key="1">
    <source>
        <dbReference type="EMBL" id="MBB6486206.1"/>
    </source>
</evidence>
<comment type="caution">
    <text evidence="1">The sequence shown here is derived from an EMBL/GenBank/DDBJ whole genome shotgun (WGS) entry which is preliminary data.</text>
</comment>
<proteinExistence type="predicted"/>
<dbReference type="Gene3D" id="3.10.180.10">
    <property type="entry name" value="2,3-Dihydroxybiphenyl 1,2-Dioxygenase, domain 1"/>
    <property type="match status" value="1"/>
</dbReference>
<dbReference type="AlphaFoldDB" id="A0A7X0IS77"/>
<dbReference type="RefSeq" id="WP_184705949.1">
    <property type="nucleotide sequence ID" value="NZ_JACHBG010000007.1"/>
</dbReference>
<reference evidence="1 2" key="1">
    <citation type="submission" date="2020-08" db="EMBL/GenBank/DDBJ databases">
        <title>Genomic Encyclopedia of Type Strains, Phase IV (KMG-V): Genome sequencing to study the core and pangenomes of soil and plant-associated prokaryotes.</title>
        <authorList>
            <person name="Whitman W."/>
        </authorList>
    </citation>
    <scope>NUCLEOTIDE SEQUENCE [LARGE SCALE GENOMIC DNA]</scope>
    <source>
        <strain evidence="1 2">SEMIA 4060</strain>
    </source>
</reference>
<dbReference type="InterPro" id="IPR029068">
    <property type="entry name" value="Glyas_Bleomycin-R_OHBP_Dase"/>
</dbReference>
<dbReference type="Proteomes" id="UP000565576">
    <property type="component" value="Unassembled WGS sequence"/>
</dbReference>
<organism evidence="1 2">
    <name type="scientific">Rhizobium lusitanum</name>
    <dbReference type="NCBI Taxonomy" id="293958"/>
    <lineage>
        <taxon>Bacteria</taxon>
        <taxon>Pseudomonadati</taxon>
        <taxon>Pseudomonadota</taxon>
        <taxon>Alphaproteobacteria</taxon>
        <taxon>Hyphomicrobiales</taxon>
        <taxon>Rhizobiaceae</taxon>
        <taxon>Rhizobium/Agrobacterium group</taxon>
        <taxon>Rhizobium</taxon>
    </lineage>
</organism>
<dbReference type="SUPFAM" id="SSF54593">
    <property type="entry name" value="Glyoxalase/Bleomycin resistance protein/Dihydroxybiphenyl dioxygenase"/>
    <property type="match status" value="1"/>
</dbReference>
<sequence length="115" mass="12722">MITRSIGAVFIPVREIISARAWYARLLEIAPIGEIAHGHLWRVPMVGETNLVLDSKAFVGPQDAKPIFYFKTANLKGAHDHCRALPVLALSAIRDDVFFTLKDLDGNPLMIADVI</sequence>
<name>A0A7X0IS77_9HYPH</name>
<evidence type="ECO:0008006" key="3">
    <source>
        <dbReference type="Google" id="ProtNLM"/>
    </source>
</evidence>
<dbReference type="EMBL" id="JACHBG010000007">
    <property type="protein sequence ID" value="MBB6486206.1"/>
    <property type="molecule type" value="Genomic_DNA"/>
</dbReference>
<gene>
    <name evidence="1" type="ORF">GGD46_003501</name>
</gene>
<accession>A0A7X0IS77</accession>